<dbReference type="RefSeq" id="WP_230511379.1">
    <property type="nucleotide sequence ID" value="NZ_JAJITD010000011.1"/>
</dbReference>
<evidence type="ECO:0000313" key="2">
    <source>
        <dbReference type="Proteomes" id="UP001431019"/>
    </source>
</evidence>
<evidence type="ECO:0000313" key="1">
    <source>
        <dbReference type="EMBL" id="MCC8395164.1"/>
    </source>
</evidence>
<organism evidence="1 2">
    <name type="scientific">Paraburkholderia sejongensis</name>
    <dbReference type="NCBI Taxonomy" id="2886946"/>
    <lineage>
        <taxon>Bacteria</taxon>
        <taxon>Pseudomonadati</taxon>
        <taxon>Pseudomonadota</taxon>
        <taxon>Betaproteobacteria</taxon>
        <taxon>Burkholderiales</taxon>
        <taxon>Burkholderiaceae</taxon>
        <taxon>Paraburkholderia</taxon>
    </lineage>
</organism>
<dbReference type="Pfam" id="PF00702">
    <property type="entry name" value="Hydrolase"/>
    <property type="match status" value="1"/>
</dbReference>
<dbReference type="Gene3D" id="3.40.50.1000">
    <property type="entry name" value="HAD superfamily/HAD-like"/>
    <property type="match status" value="1"/>
</dbReference>
<dbReference type="InterPro" id="IPR036412">
    <property type="entry name" value="HAD-like_sf"/>
</dbReference>
<keyword evidence="1" id="KW-0378">Hydrolase</keyword>
<dbReference type="EMBL" id="JAJITD010000011">
    <property type="protein sequence ID" value="MCC8395164.1"/>
    <property type="molecule type" value="Genomic_DNA"/>
</dbReference>
<name>A0ABS8JZ27_9BURK</name>
<dbReference type="InterPro" id="IPR023214">
    <property type="entry name" value="HAD_sf"/>
</dbReference>
<dbReference type="SUPFAM" id="SSF56784">
    <property type="entry name" value="HAD-like"/>
    <property type="match status" value="1"/>
</dbReference>
<dbReference type="GO" id="GO:0016787">
    <property type="term" value="F:hydrolase activity"/>
    <property type="evidence" value="ECO:0007669"/>
    <property type="project" value="UniProtKB-KW"/>
</dbReference>
<sequence length="235" mass="26962">MPATPATPPTPHDVVFLFDCDNTLLDNDHVLQDLRAHMMREFGQQNSTRYWEIFENLRGELGYADYLGALQRYRTEHPRDTRLLLMSSFLIEYPFANRLYPGALDALRHLAQYGPTVILSDGDVVFQPRKVSRSGLWDEVDGRVLIYIHKELMLDQVMECYPARHYVMVDDKLRILSAMKQAWGGGLTTVFPRQGHYAFDPKEIANNPPADVTIERIGELADIDVSRLLRGAQQK</sequence>
<keyword evidence="2" id="KW-1185">Reference proteome</keyword>
<protein>
    <submittedName>
        <fullName evidence="1">HAD family hydrolase</fullName>
    </submittedName>
</protein>
<dbReference type="Proteomes" id="UP001431019">
    <property type="component" value="Unassembled WGS sequence"/>
</dbReference>
<gene>
    <name evidence="1" type="ORF">LJ656_21480</name>
</gene>
<reference evidence="1 2" key="1">
    <citation type="submission" date="2021-11" db="EMBL/GenBank/DDBJ databases">
        <authorList>
            <person name="Oh E.-T."/>
            <person name="Kim S.-B."/>
        </authorList>
    </citation>
    <scope>NUCLEOTIDE SEQUENCE [LARGE SCALE GENOMIC DNA]</scope>
    <source>
        <strain evidence="1 2">MMS20-SJTR3</strain>
    </source>
</reference>
<dbReference type="Gene3D" id="1.10.286.50">
    <property type="match status" value="1"/>
</dbReference>
<accession>A0ABS8JZ27</accession>
<comment type="caution">
    <text evidence="1">The sequence shown here is derived from an EMBL/GenBank/DDBJ whole genome shotgun (WGS) entry which is preliminary data.</text>
</comment>
<proteinExistence type="predicted"/>
<dbReference type="SFLD" id="SFLDS00003">
    <property type="entry name" value="Haloacid_Dehalogenase"/>
    <property type="match status" value="1"/>
</dbReference>
<dbReference type="SFLD" id="SFLDG01129">
    <property type="entry name" value="C1.5:_HAD__Beta-PGM__Phosphata"/>
    <property type="match status" value="1"/>
</dbReference>